<evidence type="ECO:0000259" key="7">
    <source>
        <dbReference type="PROSITE" id="PS51194"/>
    </source>
</evidence>
<dbReference type="PROSITE" id="PS51196">
    <property type="entry name" value="SECA_MOTOR_DEAD"/>
    <property type="match status" value="1"/>
</dbReference>
<evidence type="ECO:0000313" key="10">
    <source>
        <dbReference type="Proteomes" id="UP000663879"/>
    </source>
</evidence>
<dbReference type="PANTHER" id="PTHR30612:SF0">
    <property type="entry name" value="CHLOROPLAST PROTEIN-TRANSPORTING ATPASE"/>
    <property type="match status" value="1"/>
</dbReference>
<evidence type="ECO:0000256" key="5">
    <source>
        <dbReference type="SAM" id="MobiDB-lite"/>
    </source>
</evidence>
<keyword evidence="2" id="KW-0813">Transport</keyword>
<feature type="coiled-coil region" evidence="4">
    <location>
        <begin position="2389"/>
        <end position="2416"/>
    </location>
</feature>
<evidence type="ECO:0000256" key="4">
    <source>
        <dbReference type="SAM" id="Coils"/>
    </source>
</evidence>
<feature type="region of interest" description="Disordered" evidence="5">
    <location>
        <begin position="856"/>
        <end position="877"/>
    </location>
</feature>
<dbReference type="SMART" id="SM00957">
    <property type="entry name" value="SecA_DEAD"/>
    <property type="match status" value="1"/>
</dbReference>
<dbReference type="InterPro" id="IPR027417">
    <property type="entry name" value="P-loop_NTPase"/>
</dbReference>
<feature type="coiled-coil region" evidence="4">
    <location>
        <begin position="5273"/>
        <end position="5330"/>
    </location>
</feature>
<dbReference type="GO" id="GO:0006605">
    <property type="term" value="P:protein targeting"/>
    <property type="evidence" value="ECO:0007669"/>
    <property type="project" value="InterPro"/>
</dbReference>
<sequence>MENILNTKKLLLENYNDQLSSISTQLTILRDQIELKKKAAAKDDNLFYEQQKIRFDHSFFNETRRAQFYKLLSLEHSGLAVFSNMTRFESTVDTLIKVLLDIASKNLTNFCILNYDDVKMLQKDDVKETNFHNIKKSLFTSSNVIDQSLIDQIIIKMVEFNYADKDFINKCILFNRVENLEENQYAIYQYMDIFLVLKLTNEQDNEKDQCQKLIQNLLHEEYLFFLCEHIYSIYTRKDLKSSDISSLSNCYKDIARFEPKSGEEERTFLKKITDYTELKKDNAYDRIINLNMLFLNDRFDKLEEHGEEHTELKASIAFWKQIFCQRMAYILNEETERRKNLALSRIDSTDQSDKLLVKEFGVYNQKIEQLESSIGEKLRVLEDIDYKIAEKREQVNVLEKSYAEQIDELETEIIKMQESLKIREKEMETIEETNAAQKFSMAQLKANMEQVMNRKLELENKANELKIKISELRKNESNLLKDKAQYMSEISCCNSEKKLVQDEQNQLENQIKETLAWTDFIQMVYNRLLDEKEAFEKRPRLAKELEGFKDLAKCYQNLIKELNIESSATIEQIVKKNEPKRRLEIQSCLNKVLSEPTIAFARDNLNNQNLITIEALNVQFDHVINNLKEFIAKEIEKFDLYFDDEQILRTTNKNMNYEFFFKQNLDESLKRLIDTNLRINYIFEEVYQTEDSFLDLSCLLHDEKNLEILEKKQKAKAHILADMKLDSILNLIKIEYWQFFRHMAKSVKILAGKNIFVRENKIELKGCNLAMIAANNIVLLDDVQIDTSGPNGQEFKFRQAFSHSLINQEAETLASGKNGVNGFDGTSGENGGHIYLKAENQIINLDKIKMLNARGGNGADGQKGGNGQKGGKGQDIGDAKAEDFGMRLLNPGFSAAFAREPGFSLETGDFTLTSEISGNGGDAGQAGFGGQEGYFGQITLIDCDDNLSTSTDINNNEKIESSASLKPFLDSLTSKNAILLGKGDEGKNGEIDGVIGGDAGDPGTYGNDNVIYKSGLFSSKKNLKGDFSNYLGNGGNPSIFERPDFYALISVSFTILKIVGVTGIVFGPVTWIIASIVGYLANQTVSGLSVEQRQHTAVRNKNHKGEIEFKNRYCDKKPIMSEDEMAERRKTDKSKGKKGSDSQLKKETSRQQHSKVSACKNLFTDSAENAQDIKKLKELECDESYEQTIVSLENRVKKDRENSQKLSATLSQIEKNMLELNVKKESVENKLEQNQVEQKNFSSQLEKTNRSIDECEKKEQNLQAEFLNETSAYLDMVEQKSAKQIQLDLGMAELQSKYEVKTAIGSSFTQIKSHIELNSEQLLNERTGVLMSLEKLENDKKSIEKKIDSLTMQELDNIKFQSEQNKEINKLNEIQKGLTNQKNEQQKSELSEETMLIKEFKLENSNLPKAQPQFVQINQRGISKEIFKKLFGFMSQFSLSNRPPQLKTLCSHIIKNQPEKSNELLGKLEFIIEVMPYFQKDKIFSEMMKIFDFILNDDCYLRIKISYIQLATSYFELKTKEPKPLEQNKNEESLSNFGLECQNDTAGPLSVNKNCEEQQTEDRALWYTTSIENLNSTKQLLEDYFKLIEKISKCEYTAVKILSKSANNFFSFFIKTVLMTIEKGNFDYKDLEQIIILSNNLHKKIEQINKLELWSSQNLFKDQLDELNRIAPTNLFCLQNLEFISNSVQDAALSSSKKEIIENYLFSKLVGVLQNKLKKDYFEMIKLEIVKAKIENSSHKSILIAQFESNDKNKQTGLSLNNFVLKYNYRLNWKTEKCASLFQVTQNVIQYCQSNNSNERLQILKDLIFLTHSEYLSFEEIVVLLKMLLNIKYDQSIKLFVAKLGKNLSTKAEHEIGKKVNSAEFSQIFSQCIQNRVDKISGPFVKKISALVAFYEQVNQLLDRFNKPGEENEFEKNAILAINYANCPGQVGAGQNFNQNLSSAEKKFLKKICAKIDENLNDFEIFEIFIFELVNIQLKKESKQLSLMWKNLQKFESDNFQIKWLKAYLNSIIENVNKNTHIDKMLENLNKVDKFVPYVKKLLDKNEFKNDHHLSELIDLSLKKKFQNDHDQQVGFVIECIRYSRLEQNETKMLFLDMVKLLNIDQLICIEKIECLFSLYNAIEECDKFSQNLKILENKISLGFKEFCAFLKERCNKIDTTSTDTNIELVIDLVIDLTKNLPTRLNMSVEQLCDFYILMIKLNKLINDFDFKIARLSSVDDIAQSGEKLLSDVIETLASCLIGKNKLNEKYDVMKMAELCASNLQPKFEVYLSYLKLKLHSEPKISLVDLEAFVLKKIYQNESEQIGNFFINIFYIIDSNCQVKINKLREELVEIIDKKKTQLNKVKMSICEKCISKVNKQQELALSYRVNFINTLLDRCLFFESQSSIQNKINYLENLKNQIENLKTYHEIESRLVDTINSKIFSNWSILFDQKSQDLFKNNYLNVSCIDELFEVIFSHSNSIFSKIVRLTNSEQAEYLELALKLLDCVYFESLNHQNQIESFRIELLESFDPSRNNNVALIEQLDQLMVKSCFKINHYQNFEQQDCDNNFVVFIEKIYLIFKSIENFFNDANMLVFNDKNVNVSKVKLLQDVEQDLENLKNKLFDLEQKNVFVQIEQINDKINQFVCKNFKDTKLMELRTSTKELIFSNDSTLIINQLKIENLYLLDEEIFYLHTSLVYTWLMLTIDEIRGQNKISQACFEHLKTNISYLRQYKDLRLGFYSFHYLSFCLDAAVGGSDVKSVDQLSQIDSWFMDLMCRIFVLNHSQNTSEYVHGLIDQLDKSNVAKYFYQVDFILPQLSSSSLDTAKIRNCLLKLANSHEPISDDICLILLEIYNKHARFTSEKLNLFMKRILKSFIKSKKNELIKFYFICDNHLKENNSIRALADVKNHLCDILSTYEQELLKYIGVDLVVNNVLDKYCDYVWAEIMEGMFISKMSRTMLTKEQDLVLEQIENYMNYNEDFDLNLEKNLKQLVECTYYTQCNQTFQYLKSKLKTSDQKVLINSIKNFKTNLFLSNEILPNKHEWTELVDTLAHAKIALDNKTKVLSWCKYFFPNEKKFIELVKNCEPQYLNSNVLLECVKNLFSTILSYSSTNFESDLASISKSMDSNFIEGDTDNDYYLEWLSSLLMNEVSKKNKLQLSEIETIKKMLDNSFCLGVNQPGGLDILNRLEKLPILKWNTVIRTELVKRELNRPNCDKLAADIVYLEDVRGSKLIQELMLVLKSVALDQFTLATVVEKFKKNEWELNFGIVKQMKCTEPKDWIRSISEFDQNEKKKEMNVKELIELMRQKEAPNEANYNIRNLLNANDTHKGCLLEKALLKIKQKSKSTIDVENDKLFIEYDIDDVKKWTKCYKSMSKVNVDSILCDEVIELCCVLSSGSQLTFGYELRSTQLIAVLLFIDAMLNRRGRLANISTGEGKSVITIATTIAHLMIRGGTVDILTSSELLAERDAKESEQFFALFNISVSNNCDTDASQDETVRKNRYQNNQVIYGVIGNFQRDLLLTKYYGKPIRKELATCLIVDEVDSMCIDNMCNTLYISHQIADLKYLKDVYVYIWQAVNMFDTQEYSVCNVDKIKSYIELKIKEKCIIYPSSLQEMIDRKIRVWIENAYLAKSNIQEGDQYSIVSKGRQSGQAVINDLQTGVEQLNTQWSDGLQQFIQLKHYNKLNEESLKSIFMSNYIFFKQYNDNIFGMTGTLGASQERDLLSNAYGLDFFHLPRFKKELNVRHDDFVLGTRSAWLSKIKKSVDSYLANNRTIDTIEIEESKKKLQIKLDKNALLAKSLEDLSAGLKLAKLDKIQLENLEKVSQDWLGNLKASVDSYLENSSKIDTLEIDEKNGKKKLQCKLDKNALLAKSLEDLSAWLEELKLDQIVLENLPQKKELIIKLFGCLETELSKVAKEKEENDLCIENLRDVLGEDKSRNSGGRSVLIICKNKKDVNDVVRNLLVNNKHLYDFYGKLDGLRRVEGLSKRVGTEIRQLRPGDIVVATNVAGRGTDFKLSDLLLKNGGLHVILSYVPDNERVELQAFGRSGRKGQAGSGNIIVFDKRLLSNHELNVDFLKQERDTYEEERLVQIRNKMIPRVIIEKKLFEKFEILQGKVIKYLETKSTDSKFNELQTKSLHNKWAFWLEKNSSLINNVYRSNEIEEKIFECFDKFACQITNECSRDENGIQGLIDEPGELIKLAKYNILNDKFDQAIHNCDAIIANNCLEMCAFACLYKAIALFRPVNGITGIQLVDDYLQNFTSAYKIVSDKTKQDGKHWLKMTIGLFEKEVQRIQMRSQVLCRIGQENLKSGIGSKADHFSKSNASEISVIQIHLNAVQSALKTCIDTNKLSNCLNGTRFFNWMADFDSTKAEEAKKELFDAVLNDCQLKNLIKPKRFSKKCTVKCHVNFKSREKLVTDILGQEISKADRKGECFVFKQIDCGLLEKLKLNHVDYSHEIYISDLIEPSGLRHVKLPSQYFYLKEKLVKQLQNVCDKSTDQRHSILVDMSSVCLDQDKAFDLISKTIGLEDTKCVFLHKQFEELTKSESFWSNETFETWGNVIRTVLIETFDQVNQCIEHSRLVELIKEKVLEEINNQNKHSTHVVNAEKMLNFLSTNDCLRFEDKFKFSNKIQSSINEFRNNFILKKKINSANVRKIVESIDFSDFKILQDNKQKIIDFFEKKFQYKISREQFEEEIFGEQTDEYSFGFLKALLTLNQCQQNLHEFLNITLDGFGLDQNEIAELNKIVLELSDLKYFDMASVSLAHLDSLIEYFVGEKVVKEKNFKFKYEARPDTLAENLRNQIKNMAEAHVTKLIDKYIDNGQYLTDSDLKQLKSTIEDKIIKEKILQFEENKILKSIKKDERVKAIEETVDLIVSSFMETIGFLFLNEKCYITCNLLADLMRETNMPREAFEFVQDDKDLVISFKKYNSPWSWKAAIIMTLGLVQICAGALLVAFPIAGPFSYHISSGLISEGCGDIMFALNNAGNINTINYLKHKGVSMLITCVCVGIGGYLSRASSVGIVPNGKTLTEQAARLGYEFVTKEGSFMVSRAIGKKVLLEVGKCAIDYFKGITTNILSSLTSDYLRQFLRQFSTKIISLIRKDDSYNQSMEKLSTNIERLDVIVKENSYRQSTKQILDEKLKESIQQHSNILNNRIESMLGQVAGPLSTQIQESVKVVKYSGMTVNDQKQIGNSWANFLSKIADWIGKVMKLIKAVNIAFDIICTGRDIAKLTSEKIDKKITNMINNVNRNNNEVQARNEIGQSERQQAFDNQPTVLIEARSLSVARKVNKEEDSDEDKKEVDIVENETSSVIEVGDKKKNVARKVNKEEDSDEDKKEIDIVENETSSLIEVGDKKKNLDIERHVENVNKHILDTIYRKIELNIVKPAFSSLINFSLNSLYKKLDDCLGQDLENLKTRALAYGEYQNRVKNNPHEAGIKIDIVKDFLMEELKKLPLDSPIFEAELDDVKFGEVNVIVNGEKKTLDLSNPEHRQFIHDNFGAIGIRFYANQNGICLSRPNFVNYIKSISPHKRFTKYDLSLLAKNYNTNIKVITDEGQEMIEGGQGEDQGEIVVSLKDGHYEPMVKVNGAYVLVRDLPSTNNQCGPYAFLYAMKMNNLLSKNEISFDQADQESRKDIDQQVDLMVSEMQLYALNSEEAWQRFAGREHEGTSIVGGNKRIENTLDKGENYFDGTNIKIQQIDIDNVKDDIQEVKKTFDQKIKEAKKFNIVKKQGRTFMQNNKYKPIWNTTSPKNELKTQMMIGFVILKLKNGETEKFFFTSGYEALHDKELENGEKEKVNLTTSNKFKFINTDYEKNKEETPCAAKKAVKYVKENIGFSNVLTFKLGEIMYEYENNRNRNQPNTNSQAFAKPCENCNSFFKEKDEPEQRMPSKENKNKKNK</sequence>
<evidence type="ECO:0000259" key="6">
    <source>
        <dbReference type="PROSITE" id="PS51192"/>
    </source>
</evidence>
<dbReference type="EMBL" id="CAJNOC010000192">
    <property type="protein sequence ID" value="CAF0725100.1"/>
    <property type="molecule type" value="Genomic_DNA"/>
</dbReference>
<dbReference type="PROSITE" id="PS51192">
    <property type="entry name" value="HELICASE_ATP_BIND_1"/>
    <property type="match status" value="1"/>
</dbReference>
<evidence type="ECO:0000256" key="1">
    <source>
        <dbReference type="ARBA" id="ARBA00022490"/>
    </source>
</evidence>
<feature type="region of interest" description="Disordered" evidence="5">
    <location>
        <begin position="5863"/>
        <end position="5884"/>
    </location>
</feature>
<feature type="compositionally biased region" description="Basic and acidic residues" evidence="5">
    <location>
        <begin position="1120"/>
        <end position="1150"/>
    </location>
</feature>
<reference evidence="9" key="1">
    <citation type="submission" date="2021-02" db="EMBL/GenBank/DDBJ databases">
        <authorList>
            <person name="Nowell W R."/>
        </authorList>
    </citation>
    <scope>NUCLEOTIDE SEQUENCE</scope>
    <source>
        <strain evidence="9">Ploen Becks lab</strain>
    </source>
</reference>
<keyword evidence="4" id="KW-0175">Coiled coil</keyword>
<dbReference type="Pfam" id="PF07517">
    <property type="entry name" value="SecA_DEAD"/>
    <property type="match status" value="1"/>
</dbReference>
<dbReference type="InterPro" id="IPR014001">
    <property type="entry name" value="Helicase_ATP-bd"/>
</dbReference>
<dbReference type="Proteomes" id="UP000663879">
    <property type="component" value="Unassembled WGS sequence"/>
</dbReference>
<dbReference type="SUPFAM" id="SSF52540">
    <property type="entry name" value="P-loop containing nucleoside triphosphate hydrolases"/>
    <property type="match status" value="2"/>
</dbReference>
<keyword evidence="1" id="KW-0963">Cytoplasm</keyword>
<dbReference type="GO" id="GO:0016020">
    <property type="term" value="C:membrane"/>
    <property type="evidence" value="ECO:0007669"/>
    <property type="project" value="InterPro"/>
</dbReference>
<feature type="compositionally biased region" description="Gly residues" evidence="5">
    <location>
        <begin position="856"/>
        <end position="874"/>
    </location>
</feature>
<dbReference type="InterPro" id="IPR000185">
    <property type="entry name" value="SecA"/>
</dbReference>
<dbReference type="InterPro" id="IPR001650">
    <property type="entry name" value="Helicase_C-like"/>
</dbReference>
<dbReference type="PANTHER" id="PTHR30612">
    <property type="entry name" value="SECA INNER MEMBRANE COMPONENT OF SEC PROTEIN SECRETION SYSTEM"/>
    <property type="match status" value="1"/>
</dbReference>
<dbReference type="Gene3D" id="3.40.50.300">
    <property type="entry name" value="P-loop containing nucleotide triphosphate hydrolases"/>
    <property type="match status" value="2"/>
</dbReference>
<protein>
    <submittedName>
        <fullName evidence="9">Uncharacterized protein</fullName>
    </submittedName>
</protein>
<feature type="domain" description="Helicase ATP-binding" evidence="6">
    <location>
        <begin position="3402"/>
        <end position="3542"/>
    </location>
</feature>
<dbReference type="Gene3D" id="3.90.1440.10">
    <property type="entry name" value="SecA, preprotein cross-linking domain"/>
    <property type="match status" value="1"/>
</dbReference>
<dbReference type="GO" id="GO:0005524">
    <property type="term" value="F:ATP binding"/>
    <property type="evidence" value="ECO:0007669"/>
    <property type="project" value="InterPro"/>
</dbReference>
<evidence type="ECO:0000256" key="3">
    <source>
        <dbReference type="ARBA" id="ARBA00023010"/>
    </source>
</evidence>
<comment type="caution">
    <text evidence="9">The sequence shown here is derived from an EMBL/GenBank/DDBJ whole genome shotgun (WGS) entry which is preliminary data.</text>
</comment>
<feature type="coiled-coil region" evidence="4">
    <location>
        <begin position="388"/>
        <end position="513"/>
    </location>
</feature>
<dbReference type="PROSITE" id="PS51194">
    <property type="entry name" value="HELICASE_CTER"/>
    <property type="match status" value="1"/>
</dbReference>
<feature type="coiled-coil region" evidence="4">
    <location>
        <begin position="1189"/>
        <end position="1265"/>
    </location>
</feature>
<dbReference type="GO" id="GO:0006886">
    <property type="term" value="P:intracellular protein transport"/>
    <property type="evidence" value="ECO:0007669"/>
    <property type="project" value="InterPro"/>
</dbReference>
<dbReference type="InterPro" id="IPR014018">
    <property type="entry name" value="SecA_motor_DEAD"/>
</dbReference>
<feature type="region of interest" description="Disordered" evidence="5">
    <location>
        <begin position="1120"/>
        <end position="1160"/>
    </location>
</feature>
<accession>A0A813MKB5</accession>
<feature type="coiled-coil region" evidence="4">
    <location>
        <begin position="5679"/>
        <end position="5706"/>
    </location>
</feature>
<feature type="domain" description="Helicase C-terminal" evidence="7">
    <location>
        <begin position="3912"/>
        <end position="4080"/>
    </location>
</feature>
<evidence type="ECO:0000313" key="9">
    <source>
        <dbReference type="EMBL" id="CAF0725100.1"/>
    </source>
</evidence>
<feature type="coiled-coil region" evidence="4">
    <location>
        <begin position="2584"/>
        <end position="2618"/>
    </location>
</feature>
<keyword evidence="10" id="KW-1185">Reference proteome</keyword>
<organism evidence="9 10">
    <name type="scientific">Brachionus calyciflorus</name>
    <dbReference type="NCBI Taxonomy" id="104777"/>
    <lineage>
        <taxon>Eukaryota</taxon>
        <taxon>Metazoa</taxon>
        <taxon>Spiralia</taxon>
        <taxon>Gnathifera</taxon>
        <taxon>Rotifera</taxon>
        <taxon>Eurotatoria</taxon>
        <taxon>Monogononta</taxon>
        <taxon>Pseudotrocha</taxon>
        <taxon>Ploima</taxon>
        <taxon>Brachionidae</taxon>
        <taxon>Brachionus</taxon>
    </lineage>
</organism>
<proteinExistence type="predicted"/>
<dbReference type="GO" id="GO:0017038">
    <property type="term" value="P:protein import"/>
    <property type="evidence" value="ECO:0007669"/>
    <property type="project" value="InterPro"/>
</dbReference>
<evidence type="ECO:0000256" key="2">
    <source>
        <dbReference type="ARBA" id="ARBA00022927"/>
    </source>
</evidence>
<feature type="domain" description="SecA family profile" evidence="8">
    <location>
        <begin position="3299"/>
        <end position="4077"/>
    </location>
</feature>
<name>A0A813MKB5_9BILA</name>
<keyword evidence="3" id="KW-0811">Translocation</keyword>
<dbReference type="OrthoDB" id="7993621at2759"/>
<dbReference type="InterPro" id="IPR011115">
    <property type="entry name" value="SecA_DEAD"/>
</dbReference>
<keyword evidence="2" id="KW-0653">Protein transport</keyword>
<gene>
    <name evidence="9" type="ORF">OXX778_LOCUS2460</name>
</gene>
<evidence type="ECO:0000259" key="8">
    <source>
        <dbReference type="PROSITE" id="PS51196"/>
    </source>
</evidence>